<dbReference type="EMBL" id="GBRH01223818">
    <property type="protein sequence ID" value="JAD74077.1"/>
    <property type="molecule type" value="Transcribed_RNA"/>
</dbReference>
<evidence type="ECO:0000256" key="1">
    <source>
        <dbReference type="SAM" id="MobiDB-lite"/>
    </source>
</evidence>
<evidence type="ECO:0000313" key="2">
    <source>
        <dbReference type="EMBL" id="JAD74077.1"/>
    </source>
</evidence>
<proteinExistence type="predicted"/>
<accession>A0A0A9CRH5</accession>
<feature type="region of interest" description="Disordered" evidence="1">
    <location>
        <begin position="1"/>
        <end position="26"/>
    </location>
</feature>
<sequence length="26" mass="2657">MLPQGAGGRGSTRWALDGVERLQSGG</sequence>
<feature type="compositionally biased region" description="Gly residues" evidence="1">
    <location>
        <begin position="1"/>
        <end position="10"/>
    </location>
</feature>
<reference evidence="2" key="1">
    <citation type="submission" date="2014-09" db="EMBL/GenBank/DDBJ databases">
        <authorList>
            <person name="Magalhaes I.L.F."/>
            <person name="Oliveira U."/>
            <person name="Santos F.R."/>
            <person name="Vidigal T.H.D.A."/>
            <person name="Brescovit A.D."/>
            <person name="Santos A.J."/>
        </authorList>
    </citation>
    <scope>NUCLEOTIDE SEQUENCE</scope>
    <source>
        <tissue evidence="2">Shoot tissue taken approximately 20 cm above the soil surface</tissue>
    </source>
</reference>
<dbReference type="AlphaFoldDB" id="A0A0A9CRH5"/>
<name>A0A0A9CRH5_ARUDO</name>
<reference evidence="2" key="2">
    <citation type="journal article" date="2015" name="Data Brief">
        <title>Shoot transcriptome of the giant reed, Arundo donax.</title>
        <authorList>
            <person name="Barrero R.A."/>
            <person name="Guerrero F.D."/>
            <person name="Moolhuijzen P."/>
            <person name="Goolsby J.A."/>
            <person name="Tidwell J."/>
            <person name="Bellgard S.E."/>
            <person name="Bellgard M.I."/>
        </authorList>
    </citation>
    <scope>NUCLEOTIDE SEQUENCE</scope>
    <source>
        <tissue evidence="2">Shoot tissue taken approximately 20 cm above the soil surface</tissue>
    </source>
</reference>
<organism evidence="2">
    <name type="scientific">Arundo donax</name>
    <name type="common">Giant reed</name>
    <name type="synonym">Donax arundinaceus</name>
    <dbReference type="NCBI Taxonomy" id="35708"/>
    <lineage>
        <taxon>Eukaryota</taxon>
        <taxon>Viridiplantae</taxon>
        <taxon>Streptophyta</taxon>
        <taxon>Embryophyta</taxon>
        <taxon>Tracheophyta</taxon>
        <taxon>Spermatophyta</taxon>
        <taxon>Magnoliopsida</taxon>
        <taxon>Liliopsida</taxon>
        <taxon>Poales</taxon>
        <taxon>Poaceae</taxon>
        <taxon>PACMAD clade</taxon>
        <taxon>Arundinoideae</taxon>
        <taxon>Arundineae</taxon>
        <taxon>Arundo</taxon>
    </lineage>
</organism>
<protein>
    <submittedName>
        <fullName evidence="2">Uncharacterized protein</fullName>
    </submittedName>
</protein>